<dbReference type="InterPro" id="IPR000182">
    <property type="entry name" value="GNAT_dom"/>
</dbReference>
<gene>
    <name evidence="2" type="ORF">XBFM1_2730023</name>
</gene>
<dbReference type="PANTHER" id="PTHR43233">
    <property type="entry name" value="FAMILY N-ACETYLTRANSFERASE, PUTATIVE (AFU_ORTHOLOGUE AFUA_6G03350)-RELATED"/>
    <property type="match status" value="1"/>
</dbReference>
<dbReference type="Pfam" id="PF13508">
    <property type="entry name" value="Acetyltransf_7"/>
    <property type="match status" value="1"/>
</dbReference>
<accession>A0A077NKF0</accession>
<dbReference type="Gene3D" id="3.40.630.30">
    <property type="match status" value="1"/>
</dbReference>
<evidence type="ECO:0000259" key="1">
    <source>
        <dbReference type="PROSITE" id="PS51186"/>
    </source>
</evidence>
<dbReference type="InterPro" id="IPR053144">
    <property type="entry name" value="Acetyltransferase_Butenolide"/>
</dbReference>
<evidence type="ECO:0000313" key="2">
    <source>
        <dbReference type="EMBL" id="CDH02552.1"/>
    </source>
</evidence>
<dbReference type="PANTHER" id="PTHR43233:SF1">
    <property type="entry name" value="FAMILY N-ACETYLTRANSFERASE, PUTATIVE (AFU_ORTHOLOGUE AFUA_6G03350)-RELATED"/>
    <property type="match status" value="1"/>
</dbReference>
<organism evidence="2 3">
    <name type="scientific">Xenorhabdus bovienii str. feltiae Moldova</name>
    <dbReference type="NCBI Taxonomy" id="1398200"/>
    <lineage>
        <taxon>Bacteria</taxon>
        <taxon>Pseudomonadati</taxon>
        <taxon>Pseudomonadota</taxon>
        <taxon>Gammaproteobacteria</taxon>
        <taxon>Enterobacterales</taxon>
        <taxon>Morganellaceae</taxon>
        <taxon>Xenorhabdus</taxon>
    </lineage>
</organism>
<reference evidence="2" key="1">
    <citation type="submission" date="2013-07" db="EMBL/GenBank/DDBJ databases">
        <title>Sub-species coevolution in mutualistic symbiosis.</title>
        <authorList>
            <person name="Murfin K."/>
            <person name="Klassen J."/>
            <person name="Lee M."/>
            <person name="Forst S."/>
            <person name="Stock P."/>
            <person name="Goodrich-Blair H."/>
        </authorList>
    </citation>
    <scope>NUCLEOTIDE SEQUENCE [LARGE SCALE GENOMIC DNA]</scope>
    <source>
        <strain evidence="2">Feltiae Moldova</strain>
    </source>
</reference>
<evidence type="ECO:0000313" key="3">
    <source>
        <dbReference type="Proteomes" id="UP000028487"/>
    </source>
</evidence>
<dbReference type="Proteomes" id="UP000028487">
    <property type="component" value="Unassembled WGS sequence"/>
</dbReference>
<dbReference type="PROSITE" id="PS51186">
    <property type="entry name" value="GNAT"/>
    <property type="match status" value="1"/>
</dbReference>
<sequence length="147" mass="17243">MEQNITWEQGEYWVTTDKTKFDIHFVHNNLTQLYWARGITLEKVRTGIEHSLCFALFHCDKEIGFARLITDFSTFAYLCDVFIVPDYQKRGLGRWLMECVLQHPIISHVKRVMLVTSSAGGLYEKFGFEPVRVQDFVWTLEKTKASE</sequence>
<feature type="domain" description="N-acetyltransferase" evidence="1">
    <location>
        <begin position="13"/>
        <end position="145"/>
    </location>
</feature>
<name>A0A077NKF0_XENBV</name>
<dbReference type="AlphaFoldDB" id="A0A077NKF0"/>
<protein>
    <recommendedName>
        <fullName evidence="1">N-acetyltransferase domain-containing protein</fullName>
    </recommendedName>
</protein>
<dbReference type="GO" id="GO:0016747">
    <property type="term" value="F:acyltransferase activity, transferring groups other than amino-acyl groups"/>
    <property type="evidence" value="ECO:0007669"/>
    <property type="project" value="InterPro"/>
</dbReference>
<dbReference type="EMBL" id="CBSV010000194">
    <property type="protein sequence ID" value="CDH02552.1"/>
    <property type="molecule type" value="Genomic_DNA"/>
</dbReference>
<dbReference type="CDD" id="cd04301">
    <property type="entry name" value="NAT_SF"/>
    <property type="match status" value="1"/>
</dbReference>
<dbReference type="InterPro" id="IPR016181">
    <property type="entry name" value="Acyl_CoA_acyltransferase"/>
</dbReference>
<proteinExistence type="predicted"/>
<dbReference type="SUPFAM" id="SSF55729">
    <property type="entry name" value="Acyl-CoA N-acyltransferases (Nat)"/>
    <property type="match status" value="1"/>
</dbReference>
<comment type="caution">
    <text evidence="2">The sequence shown here is derived from an EMBL/GenBank/DDBJ whole genome shotgun (WGS) entry which is preliminary data.</text>
</comment>
<dbReference type="RefSeq" id="WP_038181282.1">
    <property type="nucleotide sequence ID" value="NZ_CAWLWD010000232.1"/>
</dbReference>
<dbReference type="HOGENOM" id="CLU_086503_2_1_6"/>